<dbReference type="WBParaSite" id="ACRNAN_scaffold1036.g22428.t1">
    <property type="protein sequence ID" value="ACRNAN_scaffold1036.g22428.t1"/>
    <property type="gene ID" value="ACRNAN_scaffold1036.g22428"/>
</dbReference>
<keyword evidence="3 4" id="KW-0378">Hydrolase</keyword>
<sequence length="578" mass="65465">MFLKFPSNLFTLLLAILISGSDSEELDPIVETNYGKLQGFTIDLENNEKADIFLNIPFAKPPVGELRFEKPQPPEPWTAIREAKSYGSACVPHVWSKGGFGIIDDISEDCLTLNVYRPNKKSASKNGYPVLVWVHGGGFSVGSAVQTGYTNVTNNFIPQDIIVVAIQYRLGPLGWISTGDSILPGNLGYWDMTASLKFIHENIKHFGGNPEKVTVWGESAGSAAVLGLTLSPYSRDYVSQSIEMSGSVFATWASNEAIIEVTKDLSMALNCDIEDSTTVKTCWKTKSVEEILEAVLKINPHRKEMNIVKFQPRVDGDFFPEDYIELIKKAPQKPAMIGFTDAESALFTLVAGHLTPDFYVPYNKFQEFGSSNLTQFIREIVAPESLFRDKAKEVQEKLIDFYETREKPQDADYKFYLDRYTQIFSDTGFVIPALLTAKEKMENKWPVYLYQNEHYNKNLIPENFPVKGSMHAMEYTYLHGLSFSNALFDENDKKFQKILIQTVANFVKTGNPSLSSLEWPKLTKEHPLRYLCLKAEPEVKEPLLKEKFDFWTGLSKNYSYDIIRGVFVGKEEKCKEEL</sequence>
<dbReference type="Proteomes" id="UP000887540">
    <property type="component" value="Unplaced"/>
</dbReference>
<evidence type="ECO:0000313" key="6">
    <source>
        <dbReference type="Proteomes" id="UP000887540"/>
    </source>
</evidence>
<dbReference type="PROSITE" id="PS00941">
    <property type="entry name" value="CARBOXYLESTERASE_B_2"/>
    <property type="match status" value="1"/>
</dbReference>
<comment type="similarity">
    <text evidence="1 4">Belongs to the type-B carboxylesterase/lipase family.</text>
</comment>
<evidence type="ECO:0000259" key="5">
    <source>
        <dbReference type="Pfam" id="PF00135"/>
    </source>
</evidence>
<dbReference type="PANTHER" id="PTHR44590">
    <property type="entry name" value="CARBOXYLIC ESTER HYDROLASE-RELATED"/>
    <property type="match status" value="1"/>
</dbReference>
<feature type="signal peptide" evidence="4">
    <location>
        <begin position="1"/>
        <end position="23"/>
    </location>
</feature>
<evidence type="ECO:0000256" key="2">
    <source>
        <dbReference type="ARBA" id="ARBA00022487"/>
    </source>
</evidence>
<evidence type="ECO:0000256" key="3">
    <source>
        <dbReference type="ARBA" id="ARBA00022801"/>
    </source>
</evidence>
<dbReference type="GO" id="GO:0052689">
    <property type="term" value="F:carboxylic ester hydrolase activity"/>
    <property type="evidence" value="ECO:0007669"/>
    <property type="project" value="UniProtKB-KW"/>
</dbReference>
<dbReference type="PROSITE" id="PS00122">
    <property type="entry name" value="CARBOXYLESTERASE_B_1"/>
    <property type="match status" value="1"/>
</dbReference>
<proteinExistence type="inferred from homology"/>
<keyword evidence="4" id="KW-0732">Signal</keyword>
<dbReference type="AlphaFoldDB" id="A0A914CFK6"/>
<dbReference type="SUPFAM" id="SSF53474">
    <property type="entry name" value="alpha/beta-Hydrolases"/>
    <property type="match status" value="1"/>
</dbReference>
<dbReference type="Gene3D" id="3.40.50.1820">
    <property type="entry name" value="alpha/beta hydrolase"/>
    <property type="match status" value="1"/>
</dbReference>
<keyword evidence="2" id="KW-0719">Serine esterase</keyword>
<dbReference type="InterPro" id="IPR019819">
    <property type="entry name" value="Carboxylesterase_B_CS"/>
</dbReference>
<dbReference type="EC" id="3.1.1.-" evidence="4"/>
<feature type="domain" description="Carboxylesterase type B" evidence="5">
    <location>
        <begin position="27"/>
        <end position="551"/>
    </location>
</feature>
<evidence type="ECO:0000256" key="1">
    <source>
        <dbReference type="ARBA" id="ARBA00005964"/>
    </source>
</evidence>
<reference evidence="7" key="1">
    <citation type="submission" date="2022-11" db="UniProtKB">
        <authorList>
            <consortium name="WormBaseParasite"/>
        </authorList>
    </citation>
    <scope>IDENTIFICATION</scope>
</reference>
<dbReference type="InterPro" id="IPR019826">
    <property type="entry name" value="Carboxylesterase_B_AS"/>
</dbReference>
<keyword evidence="6" id="KW-1185">Reference proteome</keyword>
<evidence type="ECO:0000256" key="4">
    <source>
        <dbReference type="RuleBase" id="RU361235"/>
    </source>
</evidence>
<name>A0A914CFK6_9BILA</name>
<evidence type="ECO:0000313" key="7">
    <source>
        <dbReference type="WBParaSite" id="ACRNAN_scaffold1036.g22428.t1"/>
    </source>
</evidence>
<feature type="chain" id="PRO_5038164025" description="Carboxylic ester hydrolase" evidence="4">
    <location>
        <begin position="24"/>
        <end position="578"/>
    </location>
</feature>
<dbReference type="InterPro" id="IPR029058">
    <property type="entry name" value="AB_hydrolase_fold"/>
</dbReference>
<dbReference type="Pfam" id="PF00135">
    <property type="entry name" value="COesterase"/>
    <property type="match status" value="1"/>
</dbReference>
<dbReference type="InterPro" id="IPR002018">
    <property type="entry name" value="CarbesteraseB"/>
</dbReference>
<organism evidence="6 7">
    <name type="scientific">Acrobeloides nanus</name>
    <dbReference type="NCBI Taxonomy" id="290746"/>
    <lineage>
        <taxon>Eukaryota</taxon>
        <taxon>Metazoa</taxon>
        <taxon>Ecdysozoa</taxon>
        <taxon>Nematoda</taxon>
        <taxon>Chromadorea</taxon>
        <taxon>Rhabditida</taxon>
        <taxon>Tylenchina</taxon>
        <taxon>Cephalobomorpha</taxon>
        <taxon>Cephaloboidea</taxon>
        <taxon>Cephalobidae</taxon>
        <taxon>Acrobeloides</taxon>
    </lineage>
</organism>
<protein>
    <recommendedName>
        <fullName evidence="4">Carboxylic ester hydrolase</fullName>
        <ecNumber evidence="4">3.1.1.-</ecNumber>
    </recommendedName>
</protein>
<dbReference type="PANTHER" id="PTHR44590:SF3">
    <property type="entry name" value="CARBOXYLESTERASE TYPE B DOMAIN-CONTAINING PROTEIN"/>
    <property type="match status" value="1"/>
</dbReference>
<accession>A0A914CFK6</accession>